<dbReference type="Gene3D" id="2.130.10.130">
    <property type="entry name" value="Integrin alpha, N-terminal"/>
    <property type="match status" value="1"/>
</dbReference>
<organism evidence="5 6">
    <name type="scientific">Actinacidiphila reveromycinica</name>
    <dbReference type="NCBI Taxonomy" id="659352"/>
    <lineage>
        <taxon>Bacteria</taxon>
        <taxon>Bacillati</taxon>
        <taxon>Actinomycetota</taxon>
        <taxon>Actinomycetes</taxon>
        <taxon>Kitasatosporales</taxon>
        <taxon>Streptomycetaceae</taxon>
        <taxon>Actinacidiphila</taxon>
    </lineage>
</organism>
<gene>
    <name evidence="5" type="ORF">RVR_4693</name>
</gene>
<evidence type="ECO:0000313" key="6">
    <source>
        <dbReference type="Proteomes" id="UP000595703"/>
    </source>
</evidence>
<feature type="region of interest" description="Disordered" evidence="4">
    <location>
        <begin position="123"/>
        <end position="167"/>
    </location>
</feature>
<dbReference type="PROSITE" id="PS51470">
    <property type="entry name" value="FG_GAP"/>
    <property type="match status" value="1"/>
</dbReference>
<sequence>MVTQASEGVPGAPEAWDQFGDATASADLDGDGYADLIVGTPEEGVGDTAGRGTVNVVRGGPNGLSGGGTLSAPSGYGAGRTSCMFGASLAVGDVDGDGTSELFWLPGLTDGALTRPHRGSDLARRLPAGPRLLLHQPAQRRMTSATDAPRRLGGGRGRPRHGGGPRP</sequence>
<dbReference type="InterPro" id="IPR013517">
    <property type="entry name" value="FG-GAP"/>
</dbReference>
<evidence type="ECO:0000256" key="3">
    <source>
        <dbReference type="ARBA" id="ARBA00023180"/>
    </source>
</evidence>
<keyword evidence="3" id="KW-0325">Glycoprotein</keyword>
<dbReference type="EMBL" id="AP018365">
    <property type="protein sequence ID" value="BBA98497.1"/>
    <property type="molecule type" value="Genomic_DNA"/>
</dbReference>
<dbReference type="AlphaFoldDB" id="A0A7U3UTH8"/>
<evidence type="ECO:0000256" key="4">
    <source>
        <dbReference type="SAM" id="MobiDB-lite"/>
    </source>
</evidence>
<name>A0A7U3UTH8_9ACTN</name>
<reference evidence="5 6" key="3">
    <citation type="journal article" date="2011" name="Nat. Chem. Biol.">
        <title>Reveromycin A biosynthesis uses RevG and RevJ for stereospecific spiroacetal formation.</title>
        <authorList>
            <person name="Takahashi S."/>
            <person name="Toyoda A."/>
            <person name="Sekiyama Y."/>
            <person name="Takagi H."/>
            <person name="Nogawa T."/>
            <person name="Uramoto M."/>
            <person name="Suzuki R."/>
            <person name="Koshino H."/>
            <person name="Kumano T."/>
            <person name="Panthee S."/>
            <person name="Dairi T."/>
            <person name="Ishikawa J."/>
            <person name="Ikeda H."/>
            <person name="Sakaki Y."/>
            <person name="Osada H."/>
        </authorList>
    </citation>
    <scope>NUCLEOTIDE SEQUENCE [LARGE SCALE GENOMIC DNA]</scope>
    <source>
        <strain evidence="5 6">SN-593</strain>
    </source>
</reference>
<dbReference type="Proteomes" id="UP000595703">
    <property type="component" value="Chromosome"/>
</dbReference>
<keyword evidence="1" id="KW-0732">Signal</keyword>
<feature type="compositionally biased region" description="Low complexity" evidence="4">
    <location>
        <begin position="125"/>
        <end position="134"/>
    </location>
</feature>
<dbReference type="InterPro" id="IPR028994">
    <property type="entry name" value="Integrin_alpha_N"/>
</dbReference>
<keyword evidence="6" id="KW-1185">Reference proteome</keyword>
<reference evidence="5 6" key="2">
    <citation type="journal article" date="2011" name="J. Antibiot.">
        <title>Furaquinocins I and J: novel polyketide isoprenoid hybrid compounds from Streptomyces reveromyceticus SN-593.</title>
        <authorList>
            <person name="Panthee S."/>
            <person name="Takahashi S."/>
            <person name="Takagi H."/>
            <person name="Nogawa T."/>
            <person name="Oowada E."/>
            <person name="Uramoto M."/>
            <person name="Osada H."/>
        </authorList>
    </citation>
    <scope>NUCLEOTIDE SEQUENCE [LARGE SCALE GENOMIC DNA]</scope>
    <source>
        <strain evidence="5 6">SN-593</strain>
    </source>
</reference>
<evidence type="ECO:0000313" key="5">
    <source>
        <dbReference type="EMBL" id="BBA98497.1"/>
    </source>
</evidence>
<dbReference type="SUPFAM" id="SSF69318">
    <property type="entry name" value="Integrin alpha N-terminal domain"/>
    <property type="match status" value="1"/>
</dbReference>
<accession>A0A7U3UTH8</accession>
<evidence type="ECO:0000256" key="2">
    <source>
        <dbReference type="ARBA" id="ARBA00022737"/>
    </source>
</evidence>
<feature type="compositionally biased region" description="Basic residues" evidence="4">
    <location>
        <begin position="157"/>
        <end position="167"/>
    </location>
</feature>
<reference evidence="5 6" key="1">
    <citation type="journal article" date="2010" name="J. Bacteriol.">
        <title>Biochemical characterization of a novel indole prenyltransferase from Streptomyces sp. SN-593.</title>
        <authorList>
            <person name="Takahashi S."/>
            <person name="Takagi H."/>
            <person name="Toyoda A."/>
            <person name="Uramoto M."/>
            <person name="Nogawa T."/>
            <person name="Ueki M."/>
            <person name="Sakaki Y."/>
            <person name="Osada H."/>
        </authorList>
    </citation>
    <scope>NUCLEOTIDE SEQUENCE [LARGE SCALE GENOMIC DNA]</scope>
    <source>
        <strain evidence="5 6">SN-593</strain>
    </source>
</reference>
<dbReference type="InterPro" id="IPR013519">
    <property type="entry name" value="Int_alpha_beta-p"/>
</dbReference>
<keyword evidence="2" id="KW-0677">Repeat</keyword>
<dbReference type="Pfam" id="PF01839">
    <property type="entry name" value="FG-GAP"/>
    <property type="match status" value="1"/>
</dbReference>
<dbReference type="KEGG" id="arev:RVR_4693"/>
<protein>
    <submittedName>
        <fullName evidence="5">Uncharacterized protein</fullName>
    </submittedName>
</protein>
<evidence type="ECO:0000256" key="1">
    <source>
        <dbReference type="ARBA" id="ARBA00022729"/>
    </source>
</evidence>
<reference evidence="5 6" key="4">
    <citation type="journal article" date="2020" name="Sci. Rep.">
        <title>beta-carboline chemical signals induce reveromycin production through a LuxR family regulator in Streptomyces sp. SN-593.</title>
        <authorList>
            <person name="Panthee S."/>
            <person name="Kito N."/>
            <person name="Hayashi T."/>
            <person name="Shimizu T."/>
            <person name="Ishikawa J."/>
            <person name="Hamamoto H."/>
            <person name="Osada H."/>
            <person name="Takahashi S."/>
        </authorList>
    </citation>
    <scope>NUCLEOTIDE SEQUENCE [LARGE SCALE GENOMIC DNA]</scope>
    <source>
        <strain evidence="5 6">SN-593</strain>
    </source>
</reference>
<proteinExistence type="predicted"/>